<evidence type="ECO:0000313" key="2">
    <source>
        <dbReference type="Proteomes" id="UP001150678"/>
    </source>
</evidence>
<dbReference type="RefSeq" id="WP_274079573.1">
    <property type="nucleotide sequence ID" value="NZ_JANIAN010000037.1"/>
</dbReference>
<dbReference type="InterPro" id="IPR054182">
    <property type="entry name" value="DUF6889"/>
</dbReference>
<dbReference type="AlphaFoldDB" id="A0A9X4D429"/>
<organism evidence="1 2">
    <name type="scientific">Pseudomonas asiatica</name>
    <dbReference type="NCBI Taxonomy" id="2219225"/>
    <lineage>
        <taxon>Bacteria</taxon>
        <taxon>Pseudomonadati</taxon>
        <taxon>Pseudomonadota</taxon>
        <taxon>Gammaproteobacteria</taxon>
        <taxon>Pseudomonadales</taxon>
        <taxon>Pseudomonadaceae</taxon>
        <taxon>Pseudomonas</taxon>
    </lineage>
</organism>
<dbReference type="EMBL" id="JANIAN010000037">
    <property type="protein sequence ID" value="MDD2108960.1"/>
    <property type="molecule type" value="Genomic_DNA"/>
</dbReference>
<sequence>MNWFLMRPCVGIVGLCPPLCTWASLLDGTLSLADVERFHQALDEILAEHEERNH</sequence>
<gene>
    <name evidence="1" type="ORF">NP533_22510</name>
</gene>
<protein>
    <submittedName>
        <fullName evidence="1">Uncharacterized protein</fullName>
    </submittedName>
</protein>
<comment type="caution">
    <text evidence="1">The sequence shown here is derived from an EMBL/GenBank/DDBJ whole genome shotgun (WGS) entry which is preliminary data.</text>
</comment>
<accession>A0A9X4D429</accession>
<reference evidence="1" key="1">
    <citation type="submission" date="2022-07" db="EMBL/GenBank/DDBJ databases">
        <title>Multi-strain Analysis of Pseudomonas putida Reveals Metabolic and Genetic Diversity.</title>
        <authorList>
            <person name="Monk J.M."/>
        </authorList>
    </citation>
    <scope>NUCLEOTIDE SEQUENCE</scope>
    <source>
        <strain evidence="1">17514</strain>
    </source>
</reference>
<evidence type="ECO:0000313" key="1">
    <source>
        <dbReference type="EMBL" id="MDD2108960.1"/>
    </source>
</evidence>
<dbReference type="Proteomes" id="UP001150678">
    <property type="component" value="Unassembled WGS sequence"/>
</dbReference>
<name>A0A9X4D429_9PSED</name>
<dbReference type="Pfam" id="PF21829">
    <property type="entry name" value="DUF6889"/>
    <property type="match status" value="1"/>
</dbReference>
<proteinExistence type="predicted"/>